<dbReference type="InterPro" id="IPR036526">
    <property type="entry name" value="C-N_Hydrolase_sf"/>
</dbReference>
<dbReference type="EMBL" id="AP018711">
    <property type="protein sequence ID" value="BBE33001.1"/>
    <property type="molecule type" value="Genomic_DNA"/>
</dbReference>
<evidence type="ECO:0000256" key="1">
    <source>
        <dbReference type="ARBA" id="ARBA00004651"/>
    </source>
</evidence>
<comment type="function">
    <text evidence="9">Catalyzes the phospholipid dependent N-acylation of the N-terminal cysteine of apolipoprotein, the last step in lipoprotein maturation.</text>
</comment>
<comment type="similarity">
    <text evidence="2 9">Belongs to the CN hydrolase family. Apolipoprotein N-acyltransferase subfamily.</text>
</comment>
<evidence type="ECO:0000259" key="10">
    <source>
        <dbReference type="PROSITE" id="PS50263"/>
    </source>
</evidence>
<organism evidence="11 13">
    <name type="scientific">Sphingosinicella microcystinivorans</name>
    <dbReference type="NCBI Taxonomy" id="335406"/>
    <lineage>
        <taxon>Bacteria</taxon>
        <taxon>Pseudomonadati</taxon>
        <taxon>Pseudomonadota</taxon>
        <taxon>Alphaproteobacteria</taxon>
        <taxon>Sphingomonadales</taxon>
        <taxon>Sphingosinicellaceae</taxon>
        <taxon>Sphingosinicella</taxon>
    </lineage>
</organism>
<keyword evidence="5 9" id="KW-0812">Transmembrane</keyword>
<dbReference type="PANTHER" id="PTHR38686">
    <property type="entry name" value="APOLIPOPROTEIN N-ACYLTRANSFERASE"/>
    <property type="match status" value="1"/>
</dbReference>
<dbReference type="HAMAP" id="MF_01148">
    <property type="entry name" value="Lnt"/>
    <property type="match status" value="1"/>
</dbReference>
<dbReference type="InterPro" id="IPR004563">
    <property type="entry name" value="Apolipo_AcylTrfase"/>
</dbReference>
<dbReference type="GO" id="GO:0042158">
    <property type="term" value="P:lipoprotein biosynthetic process"/>
    <property type="evidence" value="ECO:0007669"/>
    <property type="project" value="UniProtKB-UniRule"/>
</dbReference>
<evidence type="ECO:0000256" key="5">
    <source>
        <dbReference type="ARBA" id="ARBA00022692"/>
    </source>
</evidence>
<dbReference type="AlphaFoldDB" id="A0AAD1D4T9"/>
<dbReference type="KEGG" id="smic:SmB9_06590"/>
<evidence type="ECO:0000313" key="13">
    <source>
        <dbReference type="Proteomes" id="UP000275727"/>
    </source>
</evidence>
<feature type="transmembrane region" description="Helical" evidence="9">
    <location>
        <begin position="479"/>
        <end position="496"/>
    </location>
</feature>
<dbReference type="Proteomes" id="UP000276029">
    <property type="component" value="Unassembled WGS sequence"/>
</dbReference>
<gene>
    <name evidence="9 11" type="primary">lnt</name>
    <name evidence="12" type="ORF">DFR51_2458</name>
    <name evidence="11" type="ORF">SmB9_06590</name>
</gene>
<dbReference type="EMBL" id="RBWX01000008">
    <property type="protein sequence ID" value="RKS89243.1"/>
    <property type="molecule type" value="Genomic_DNA"/>
</dbReference>
<dbReference type="PROSITE" id="PS50263">
    <property type="entry name" value="CN_HYDROLASE"/>
    <property type="match status" value="1"/>
</dbReference>
<keyword evidence="14" id="KW-1185">Reference proteome</keyword>
<dbReference type="GO" id="GO:0016410">
    <property type="term" value="F:N-acyltransferase activity"/>
    <property type="evidence" value="ECO:0007669"/>
    <property type="project" value="UniProtKB-UniRule"/>
</dbReference>
<name>A0AAD1D4T9_SPHMI</name>
<evidence type="ECO:0000256" key="6">
    <source>
        <dbReference type="ARBA" id="ARBA00022989"/>
    </source>
</evidence>
<keyword evidence="7 9" id="KW-0472">Membrane</keyword>
<dbReference type="Proteomes" id="UP000275727">
    <property type="component" value="Chromosome"/>
</dbReference>
<comment type="pathway">
    <text evidence="9">Protein modification; lipoprotein biosynthesis (N-acyl transfer).</text>
</comment>
<feature type="transmembrane region" description="Helical" evidence="9">
    <location>
        <begin position="53"/>
        <end position="73"/>
    </location>
</feature>
<evidence type="ECO:0000256" key="7">
    <source>
        <dbReference type="ARBA" id="ARBA00023136"/>
    </source>
</evidence>
<accession>A0AAD1D4T9</accession>
<dbReference type="EC" id="2.3.1.269" evidence="9"/>
<evidence type="ECO:0000313" key="14">
    <source>
        <dbReference type="Proteomes" id="UP000276029"/>
    </source>
</evidence>
<feature type="transmembrane region" description="Helical" evidence="9">
    <location>
        <begin position="119"/>
        <end position="140"/>
    </location>
</feature>
<dbReference type="SUPFAM" id="SSF56317">
    <property type="entry name" value="Carbon-nitrogen hydrolase"/>
    <property type="match status" value="1"/>
</dbReference>
<keyword evidence="6 9" id="KW-1133">Transmembrane helix</keyword>
<protein>
    <recommendedName>
        <fullName evidence="9">Apolipoprotein N-acyltransferase</fullName>
        <shortName evidence="9">ALP N-acyltransferase</shortName>
        <ecNumber evidence="9">2.3.1.269</ecNumber>
    </recommendedName>
</protein>
<comment type="catalytic activity">
    <reaction evidence="9">
        <text>N-terminal S-1,2-diacyl-sn-glyceryl-L-cysteinyl-[lipoprotein] + a glycerophospholipid = N-acyl-S-1,2-diacyl-sn-glyceryl-L-cysteinyl-[lipoprotein] + a 2-acyl-sn-glycero-3-phospholipid + H(+)</text>
        <dbReference type="Rhea" id="RHEA:48228"/>
        <dbReference type="Rhea" id="RHEA-COMP:14681"/>
        <dbReference type="Rhea" id="RHEA-COMP:14684"/>
        <dbReference type="ChEBI" id="CHEBI:15378"/>
        <dbReference type="ChEBI" id="CHEBI:136912"/>
        <dbReference type="ChEBI" id="CHEBI:140656"/>
        <dbReference type="ChEBI" id="CHEBI:140657"/>
        <dbReference type="ChEBI" id="CHEBI:140660"/>
        <dbReference type="EC" id="2.3.1.269"/>
    </reaction>
</comment>
<dbReference type="CDD" id="cd07571">
    <property type="entry name" value="ALP_N-acyl_transferase"/>
    <property type="match status" value="1"/>
</dbReference>
<feature type="transmembrane region" description="Helical" evidence="9">
    <location>
        <begin position="12"/>
        <end position="41"/>
    </location>
</feature>
<sequence length="499" mass="53216">MTPRARLTRLGLLFGAGIVSSLGFAPWNLWPLTLIGFAWLIRETATTRTWRQAAKAGWVFGFGHFLLGTHWIAQAFQYQQDMPAWTGWIGVVLLAAYLAVFPAITVVVARRFGAGLPRVLGFAGCWTIAEAVRGVLFSGFPWNPLGAVALPMAGLGQGAALVGGLGLSAVILLAAGGLSLLLERQWRTGAAIIGLTAAAALAGLISLRTPTPLTATRLNIVQADIGQDEKWSEDGVARAAAKYLKLSPAPTRAARLLIWPEAAIPDLLDEMPAMRRRLGAHLGPNDLMLLGALKAIRTDDGRAIAARNSLFVLDSEGAILARYDKKRLVPFGEFLPARPLLNAIGLDRLAPGALDFWPGPGPRTLPLPSGFPAVGPLICYEVIFDGRVTEAGYRPAWLLNVSNDAWFAGAGAEMHLAQARLRSIEEGLPMARSTPTGISAVIDANGRVTASMPRGQAGTIDARLPAANPPTLFSHTGRILPVLLAAVLMLLGWRFGRMR</sequence>
<dbReference type="Gene3D" id="3.60.110.10">
    <property type="entry name" value="Carbon-nitrogen hydrolase"/>
    <property type="match status" value="1"/>
</dbReference>
<evidence type="ECO:0000313" key="11">
    <source>
        <dbReference type="EMBL" id="BBE33001.1"/>
    </source>
</evidence>
<dbReference type="Pfam" id="PF20154">
    <property type="entry name" value="LNT_N"/>
    <property type="match status" value="1"/>
</dbReference>
<evidence type="ECO:0000256" key="3">
    <source>
        <dbReference type="ARBA" id="ARBA00022475"/>
    </source>
</evidence>
<evidence type="ECO:0000256" key="2">
    <source>
        <dbReference type="ARBA" id="ARBA00010065"/>
    </source>
</evidence>
<keyword evidence="3 9" id="KW-1003">Cell membrane</keyword>
<feature type="transmembrane region" description="Helical" evidence="9">
    <location>
        <begin position="189"/>
        <end position="207"/>
    </location>
</feature>
<reference evidence="12 14" key="2">
    <citation type="submission" date="2018-10" db="EMBL/GenBank/DDBJ databases">
        <title>Genomic Encyclopedia of Type Strains, Phase IV (KMG-IV): sequencing the most valuable type-strain genomes for metagenomic binning, comparative biology and taxonomic classification.</title>
        <authorList>
            <person name="Goeker M."/>
        </authorList>
    </citation>
    <scope>NUCLEOTIDE SEQUENCE [LARGE SCALE GENOMIC DNA]</scope>
    <source>
        <strain evidence="12 14">DSM 19791</strain>
    </source>
</reference>
<dbReference type="NCBIfam" id="TIGR00546">
    <property type="entry name" value="lnt"/>
    <property type="match status" value="1"/>
</dbReference>
<evidence type="ECO:0000313" key="12">
    <source>
        <dbReference type="EMBL" id="RKS89243.1"/>
    </source>
</evidence>
<dbReference type="PANTHER" id="PTHR38686:SF1">
    <property type="entry name" value="APOLIPOPROTEIN N-ACYLTRANSFERASE"/>
    <property type="match status" value="1"/>
</dbReference>
<dbReference type="InterPro" id="IPR003010">
    <property type="entry name" value="C-N_Hydrolase"/>
</dbReference>
<proteinExistence type="inferred from homology"/>
<reference evidence="11 13" key="1">
    <citation type="submission" date="2018-06" db="EMBL/GenBank/DDBJ databases">
        <title>Complete Genome Sequence of the Microcystin-Degrading Bacterium Sphingosinicella microcystinivorans Strain B-9.</title>
        <authorList>
            <person name="Jin H."/>
            <person name="Nishizawa T."/>
            <person name="Guo Y."/>
            <person name="Nishizawa A."/>
            <person name="Park H."/>
            <person name="Kato H."/>
            <person name="Tsuji K."/>
            <person name="Harada K."/>
        </authorList>
    </citation>
    <scope>NUCLEOTIDE SEQUENCE [LARGE SCALE GENOMIC DNA]</scope>
    <source>
        <strain evidence="11 13">B9</strain>
    </source>
</reference>
<comment type="subcellular location">
    <subcellularLocation>
        <location evidence="1 9">Cell membrane</location>
        <topology evidence="1 9">Multi-pass membrane protein</topology>
    </subcellularLocation>
</comment>
<dbReference type="Pfam" id="PF00795">
    <property type="entry name" value="CN_hydrolase"/>
    <property type="match status" value="1"/>
</dbReference>
<dbReference type="InterPro" id="IPR045378">
    <property type="entry name" value="LNT_N"/>
</dbReference>
<feature type="transmembrane region" description="Helical" evidence="9">
    <location>
        <begin position="85"/>
        <end position="107"/>
    </location>
</feature>
<evidence type="ECO:0000256" key="8">
    <source>
        <dbReference type="ARBA" id="ARBA00023315"/>
    </source>
</evidence>
<feature type="transmembrane region" description="Helical" evidence="9">
    <location>
        <begin position="160"/>
        <end position="182"/>
    </location>
</feature>
<feature type="domain" description="CN hydrolase" evidence="10">
    <location>
        <begin position="221"/>
        <end position="466"/>
    </location>
</feature>
<evidence type="ECO:0000256" key="4">
    <source>
        <dbReference type="ARBA" id="ARBA00022679"/>
    </source>
</evidence>
<keyword evidence="8 9" id="KW-0012">Acyltransferase</keyword>
<evidence type="ECO:0000256" key="9">
    <source>
        <dbReference type="HAMAP-Rule" id="MF_01148"/>
    </source>
</evidence>
<keyword evidence="4 9" id="KW-0808">Transferase</keyword>
<dbReference type="GO" id="GO:0005886">
    <property type="term" value="C:plasma membrane"/>
    <property type="evidence" value="ECO:0007669"/>
    <property type="project" value="UniProtKB-SubCell"/>
</dbReference>
<dbReference type="RefSeq" id="WP_243445521.1">
    <property type="nucleotide sequence ID" value="NZ_AP018711.1"/>
</dbReference>